<feature type="compositionally biased region" description="Basic residues" evidence="2">
    <location>
        <begin position="68"/>
        <end position="79"/>
    </location>
</feature>
<feature type="region of interest" description="Disordered" evidence="2">
    <location>
        <begin position="1"/>
        <end position="92"/>
    </location>
</feature>
<feature type="compositionally biased region" description="Polar residues" evidence="2">
    <location>
        <begin position="116"/>
        <end position="126"/>
    </location>
</feature>
<proteinExistence type="predicted"/>
<dbReference type="AlphaFoldDB" id="A0A238FA90"/>
<keyword evidence="5" id="KW-1185">Reference proteome</keyword>
<dbReference type="PROSITE" id="PS50157">
    <property type="entry name" value="ZINC_FINGER_C2H2_2"/>
    <property type="match status" value="1"/>
</dbReference>
<feature type="region of interest" description="Disordered" evidence="2">
    <location>
        <begin position="249"/>
        <end position="300"/>
    </location>
</feature>
<keyword evidence="1" id="KW-0479">Metal-binding</keyword>
<evidence type="ECO:0000256" key="1">
    <source>
        <dbReference type="PROSITE-ProRule" id="PRU00042"/>
    </source>
</evidence>
<feature type="compositionally biased region" description="Acidic residues" evidence="2">
    <location>
        <begin position="273"/>
        <end position="284"/>
    </location>
</feature>
<feature type="region of interest" description="Disordered" evidence="2">
    <location>
        <begin position="341"/>
        <end position="380"/>
    </location>
</feature>
<protein>
    <submittedName>
        <fullName evidence="4">BQ2448_127 protein</fullName>
    </submittedName>
</protein>
<dbReference type="OrthoDB" id="2525897at2759"/>
<reference evidence="5" key="1">
    <citation type="submission" date="2016-09" db="EMBL/GenBank/DDBJ databases">
        <authorList>
            <person name="Jeantristanb JTB J.-T."/>
            <person name="Ricardo R."/>
        </authorList>
    </citation>
    <scope>NUCLEOTIDE SEQUENCE [LARGE SCALE GENOMIC DNA]</scope>
</reference>
<dbReference type="GO" id="GO:0008270">
    <property type="term" value="F:zinc ion binding"/>
    <property type="evidence" value="ECO:0007669"/>
    <property type="project" value="UniProtKB-KW"/>
</dbReference>
<feature type="compositionally biased region" description="Acidic residues" evidence="2">
    <location>
        <begin position="291"/>
        <end position="300"/>
    </location>
</feature>
<evidence type="ECO:0000259" key="3">
    <source>
        <dbReference type="PROSITE" id="PS50157"/>
    </source>
</evidence>
<dbReference type="Proteomes" id="UP000198372">
    <property type="component" value="Unassembled WGS sequence"/>
</dbReference>
<feature type="region of interest" description="Disordered" evidence="2">
    <location>
        <begin position="104"/>
        <end position="126"/>
    </location>
</feature>
<sequence>MSSSYGTRRSSALQQQLHNNNAAAAAASPRTIPSGRRSSSTTATHESASFGRNGSLSSSSLLSSSAGKQKRPSTFKAARRTSTSQSLRPQAADLGVARSLPTQLSGAQAKGAGSKVTPSSKRTSQFSVSVFDEDEDDGEIKPGAKREKGTAVYQCEICSKMYKHAACLQKHRWEHTEQWQEASKLLLSKHQQVQLLEAAAILQVASVGASLPQDKAYWPAAMSPTSAGLLGSQAFSLQSPRMLQSLSLHSDETPYGSSQPVAPSLSVASSSDVGDDDDDDDLDIDEKVNLDGDDDDEDDVSDVMDEVDGGMFDLDLGGGMDGIEAEASPAPLALGKDRGAASATNAAAAGGLESGGNGEGEVKSTWTGATTTMNISPARY</sequence>
<feature type="domain" description="C2H2-type" evidence="3">
    <location>
        <begin position="153"/>
        <end position="180"/>
    </location>
</feature>
<evidence type="ECO:0000256" key="2">
    <source>
        <dbReference type="SAM" id="MobiDB-lite"/>
    </source>
</evidence>
<dbReference type="SUPFAM" id="SSF57667">
    <property type="entry name" value="beta-beta-alpha zinc fingers"/>
    <property type="match status" value="1"/>
</dbReference>
<feature type="compositionally biased region" description="Low complexity" evidence="2">
    <location>
        <begin position="10"/>
        <end position="28"/>
    </location>
</feature>
<accession>A0A238FA90</accession>
<evidence type="ECO:0000313" key="4">
    <source>
        <dbReference type="EMBL" id="SCV68006.1"/>
    </source>
</evidence>
<dbReference type="Gene3D" id="3.30.160.60">
    <property type="entry name" value="Classic Zinc Finger"/>
    <property type="match status" value="1"/>
</dbReference>
<dbReference type="STRING" id="269621.A0A238FA90"/>
<feature type="compositionally biased region" description="Low complexity" evidence="2">
    <location>
        <begin position="341"/>
        <end position="351"/>
    </location>
</feature>
<organism evidence="4 5">
    <name type="scientific">Microbotryum intermedium</name>
    <dbReference type="NCBI Taxonomy" id="269621"/>
    <lineage>
        <taxon>Eukaryota</taxon>
        <taxon>Fungi</taxon>
        <taxon>Dikarya</taxon>
        <taxon>Basidiomycota</taxon>
        <taxon>Pucciniomycotina</taxon>
        <taxon>Microbotryomycetes</taxon>
        <taxon>Microbotryales</taxon>
        <taxon>Microbotryaceae</taxon>
        <taxon>Microbotryum</taxon>
    </lineage>
</organism>
<gene>
    <name evidence="4" type="ORF">BQ2448_127</name>
</gene>
<keyword evidence="1" id="KW-0863">Zinc-finger</keyword>
<dbReference type="EMBL" id="FMSP01000003">
    <property type="protein sequence ID" value="SCV68006.1"/>
    <property type="molecule type" value="Genomic_DNA"/>
</dbReference>
<keyword evidence="1" id="KW-0862">Zinc</keyword>
<feature type="compositionally biased region" description="Low complexity" evidence="2">
    <location>
        <begin position="38"/>
        <end position="65"/>
    </location>
</feature>
<dbReference type="InterPro" id="IPR013087">
    <property type="entry name" value="Znf_C2H2_type"/>
</dbReference>
<evidence type="ECO:0000313" key="5">
    <source>
        <dbReference type="Proteomes" id="UP000198372"/>
    </source>
</evidence>
<dbReference type="PROSITE" id="PS00028">
    <property type="entry name" value="ZINC_FINGER_C2H2_1"/>
    <property type="match status" value="1"/>
</dbReference>
<name>A0A238FA90_9BASI</name>
<feature type="compositionally biased region" description="Polar residues" evidence="2">
    <location>
        <begin position="364"/>
        <end position="380"/>
    </location>
</feature>
<dbReference type="InterPro" id="IPR036236">
    <property type="entry name" value="Znf_C2H2_sf"/>
</dbReference>